<evidence type="ECO:0000256" key="1">
    <source>
        <dbReference type="SAM" id="SignalP"/>
    </source>
</evidence>
<sequence>MPKFFAGSLLLLLFSAGSYSAAAQTYVVDLGKQPIALEASGQYRVTRIVDARPDRTRLGTVYQGLDNVLTSADFAGPFETSLLPHVQRTQPGSEARPVSMRFHVLNIGEDIRSTAETGTVELMVDFLEKRGDTYAVLATHAETLESSGLDVTSKHAGLLAQGLQHSLLKLATLPGDAPAVGAPLTEAEMLNGQGGLRALRYPIQTQPLRRGIYRTFAEFQANQPGISQEPFVLTHRTRTGKQWAGADDVDANYLYMSPAKPERPVRNVWGMCDGEKLYIWHRGNFFELRPEGQSYTFIGVTPANSSDVATAAVVGGLAGAALAGAISGGQPRPYELHLASGRVMATAASITADEDGFARADTAAIYLYRRPDAAPTQALTVLVNGQEAGTLLPGSYLALSWNDRRRPIELCATGTQQACHSFVPDFSTPTYLECAIPTAVDAAPAFKKVIPKEGIFYVKKFRSRPGRR</sequence>
<comment type="caution">
    <text evidence="2">The sequence shown here is derived from an EMBL/GenBank/DDBJ whole genome shotgun (WGS) entry which is preliminary data.</text>
</comment>
<proteinExistence type="predicted"/>
<accession>A0A2M9BMI7</accession>
<reference evidence="2 3" key="1">
    <citation type="submission" date="2017-11" db="EMBL/GenBank/DDBJ databases">
        <title>Genomic Encyclopedia of Archaeal and Bacterial Type Strains, Phase II (KMG-II): From Individual Species to Whole Genera.</title>
        <authorList>
            <person name="Goeker M."/>
        </authorList>
    </citation>
    <scope>NUCLEOTIDE SEQUENCE [LARGE SCALE GENOMIC DNA]</scope>
    <source>
        <strain evidence="2 3">DSM 11115</strain>
    </source>
</reference>
<protein>
    <submittedName>
        <fullName evidence="2">Uncharacterized protein</fullName>
    </submittedName>
</protein>
<dbReference type="OrthoDB" id="663116at2"/>
<feature type="signal peptide" evidence="1">
    <location>
        <begin position="1"/>
        <end position="23"/>
    </location>
</feature>
<feature type="chain" id="PRO_5014999967" evidence="1">
    <location>
        <begin position="24"/>
        <end position="468"/>
    </location>
</feature>
<evidence type="ECO:0000313" key="3">
    <source>
        <dbReference type="Proteomes" id="UP000228535"/>
    </source>
</evidence>
<evidence type="ECO:0000313" key="2">
    <source>
        <dbReference type="EMBL" id="PJJ59145.1"/>
    </source>
</evidence>
<keyword evidence="1" id="KW-0732">Signal</keyword>
<keyword evidence="3" id="KW-1185">Reference proteome</keyword>
<organism evidence="2 3">
    <name type="scientific">Hymenobacter chitinivorans DSM 11115</name>
    <dbReference type="NCBI Taxonomy" id="1121954"/>
    <lineage>
        <taxon>Bacteria</taxon>
        <taxon>Pseudomonadati</taxon>
        <taxon>Bacteroidota</taxon>
        <taxon>Cytophagia</taxon>
        <taxon>Cytophagales</taxon>
        <taxon>Hymenobacteraceae</taxon>
        <taxon>Hymenobacter</taxon>
    </lineage>
</organism>
<gene>
    <name evidence="2" type="ORF">CLV45_0560</name>
</gene>
<name>A0A2M9BMI7_9BACT</name>
<dbReference type="RefSeq" id="WP_100334874.1">
    <property type="nucleotide sequence ID" value="NZ_PGFA01000001.1"/>
</dbReference>
<dbReference type="Proteomes" id="UP000228535">
    <property type="component" value="Unassembled WGS sequence"/>
</dbReference>
<dbReference type="AlphaFoldDB" id="A0A2M9BMI7"/>
<dbReference type="EMBL" id="PGFA01000001">
    <property type="protein sequence ID" value="PJJ59145.1"/>
    <property type="molecule type" value="Genomic_DNA"/>
</dbReference>